<evidence type="ECO:0000313" key="3">
    <source>
        <dbReference type="Proteomes" id="UP001305925"/>
    </source>
</evidence>
<evidence type="ECO:0000256" key="1">
    <source>
        <dbReference type="ARBA" id="ARBA00044755"/>
    </source>
</evidence>
<proteinExistence type="inferred from homology"/>
<dbReference type="PANTHER" id="PTHR35024:SF4">
    <property type="entry name" value="POLYMER-FORMING CYTOSKELETAL PROTEIN"/>
    <property type="match status" value="1"/>
</dbReference>
<comment type="similarity">
    <text evidence="1">Belongs to the bactofilin family.</text>
</comment>
<dbReference type="InterPro" id="IPR007607">
    <property type="entry name" value="BacA/B"/>
</dbReference>
<dbReference type="Pfam" id="PF04519">
    <property type="entry name" value="Bactofilin"/>
    <property type="match status" value="1"/>
</dbReference>
<accession>A0ABZ0CE46</accession>
<reference evidence="2" key="1">
    <citation type="submission" date="2023-07" db="EMBL/GenBank/DDBJ databases">
        <title>Genome sequencing of multiple Borrelia sensu lato isolates.</title>
        <authorList>
            <person name="Mongodin E.F."/>
            <person name="Rudenko N."/>
            <person name="Fraser C.M."/>
            <person name="Schutzer S."/>
            <person name="Luft B."/>
            <person name="Morgan R."/>
            <person name="Chastens S."/>
            <person name="Qiu W."/>
        </authorList>
    </citation>
    <scope>NUCLEOTIDE SEQUENCE [LARGE SCALE GENOMIC DNA]</scope>
    <source>
        <strain evidence="2">SCW30h</strain>
    </source>
</reference>
<dbReference type="RefSeq" id="WP_316257322.1">
    <property type="nucleotide sequence ID" value="NZ_CP132449.1"/>
</dbReference>
<evidence type="ECO:0000313" key="2">
    <source>
        <dbReference type="EMBL" id="WNY64160.1"/>
    </source>
</evidence>
<dbReference type="EMBL" id="CP132449">
    <property type="protein sequence ID" value="WNY64160.1"/>
    <property type="molecule type" value="Genomic_DNA"/>
</dbReference>
<gene>
    <name evidence="2" type="ORF">QIA00_02670</name>
</gene>
<keyword evidence="3" id="KW-1185">Reference proteome</keyword>
<protein>
    <submittedName>
        <fullName evidence="2">Bactofilin family protein</fullName>
    </submittedName>
</protein>
<sequence length="134" mass="15154">MNALNLKHSFLEDSNSMSIDSLEFEESSTQNIIKKNFEFEGYIESNKPIIIEGKLKGLINSSNSIYLREKADVKAEIKCQHLLNHGKIKGNIEALKTIKIYKTGKLIGNIKTKELFIDSGAIFKGNCEMEDLEE</sequence>
<name>A0ABZ0CE46_9SPIR</name>
<organism evidence="2 3">
    <name type="scientific">Borreliella americana</name>
    <dbReference type="NCBI Taxonomy" id="478807"/>
    <lineage>
        <taxon>Bacteria</taxon>
        <taxon>Pseudomonadati</taxon>
        <taxon>Spirochaetota</taxon>
        <taxon>Spirochaetia</taxon>
        <taxon>Spirochaetales</taxon>
        <taxon>Borreliaceae</taxon>
        <taxon>Borreliella</taxon>
    </lineage>
</organism>
<dbReference type="PANTHER" id="PTHR35024">
    <property type="entry name" value="HYPOTHETICAL CYTOSOLIC PROTEIN"/>
    <property type="match status" value="1"/>
</dbReference>
<dbReference type="Proteomes" id="UP001305925">
    <property type="component" value="Chromosome"/>
</dbReference>